<keyword evidence="3" id="KW-1185">Reference proteome</keyword>
<dbReference type="InterPro" id="IPR045864">
    <property type="entry name" value="aa-tRNA-synth_II/BPL/LPL"/>
</dbReference>
<dbReference type="GO" id="GO:0004820">
    <property type="term" value="F:glycine-tRNA ligase activity"/>
    <property type="evidence" value="ECO:0000318"/>
    <property type="project" value="GO_Central"/>
</dbReference>
<dbReference type="EnsemblPlants" id="KEH44341">
    <property type="protein sequence ID" value="KEH44341"/>
    <property type="gene ID" value="MTR_1g112350"/>
</dbReference>
<dbReference type="InterPro" id="IPR027031">
    <property type="entry name" value="Gly-tRNA_synthase/POLG2"/>
</dbReference>
<accession>A0A072VRQ1</accession>
<dbReference type="HOGENOM" id="CLU_1087281_0_0_1"/>
<evidence type="ECO:0000313" key="2">
    <source>
        <dbReference type="EnsemblPlants" id="KEH44341"/>
    </source>
</evidence>
<dbReference type="SUPFAM" id="SSF55681">
    <property type="entry name" value="Class II aaRS and biotin synthetases"/>
    <property type="match status" value="1"/>
</dbReference>
<dbReference type="AlphaFoldDB" id="A0A072VRQ1"/>
<gene>
    <name evidence="1" type="ordered locus">MTR_1g112350</name>
</gene>
<reference evidence="1 3" key="1">
    <citation type="journal article" date="2011" name="Nature">
        <title>The Medicago genome provides insight into the evolution of rhizobial symbioses.</title>
        <authorList>
            <person name="Young N.D."/>
            <person name="Debelle F."/>
            <person name="Oldroyd G.E."/>
            <person name="Geurts R."/>
            <person name="Cannon S.B."/>
            <person name="Udvardi M.K."/>
            <person name="Benedito V.A."/>
            <person name="Mayer K.F."/>
            <person name="Gouzy J."/>
            <person name="Schoof H."/>
            <person name="Van de Peer Y."/>
            <person name="Proost S."/>
            <person name="Cook D.R."/>
            <person name="Meyers B.C."/>
            <person name="Spannagl M."/>
            <person name="Cheung F."/>
            <person name="De Mita S."/>
            <person name="Krishnakumar V."/>
            <person name="Gundlach H."/>
            <person name="Zhou S."/>
            <person name="Mudge J."/>
            <person name="Bharti A.K."/>
            <person name="Murray J.D."/>
            <person name="Naoumkina M.A."/>
            <person name="Rosen B."/>
            <person name="Silverstein K.A."/>
            <person name="Tang H."/>
            <person name="Rombauts S."/>
            <person name="Zhao P.X."/>
            <person name="Zhou P."/>
            <person name="Barbe V."/>
            <person name="Bardou P."/>
            <person name="Bechner M."/>
            <person name="Bellec A."/>
            <person name="Berger A."/>
            <person name="Berges H."/>
            <person name="Bidwell S."/>
            <person name="Bisseling T."/>
            <person name="Choisne N."/>
            <person name="Couloux A."/>
            <person name="Denny R."/>
            <person name="Deshpande S."/>
            <person name="Dai X."/>
            <person name="Doyle J.J."/>
            <person name="Dudez A.M."/>
            <person name="Farmer A.D."/>
            <person name="Fouteau S."/>
            <person name="Franken C."/>
            <person name="Gibelin C."/>
            <person name="Gish J."/>
            <person name="Goldstein S."/>
            <person name="Gonzalez A.J."/>
            <person name="Green P.J."/>
            <person name="Hallab A."/>
            <person name="Hartog M."/>
            <person name="Hua A."/>
            <person name="Humphray S.J."/>
            <person name="Jeong D.H."/>
            <person name="Jing Y."/>
            <person name="Jocker A."/>
            <person name="Kenton S.M."/>
            <person name="Kim D.J."/>
            <person name="Klee K."/>
            <person name="Lai H."/>
            <person name="Lang C."/>
            <person name="Lin S."/>
            <person name="Macmil S.L."/>
            <person name="Magdelenat G."/>
            <person name="Matthews L."/>
            <person name="McCorrison J."/>
            <person name="Monaghan E.L."/>
            <person name="Mun J.H."/>
            <person name="Najar F.Z."/>
            <person name="Nicholson C."/>
            <person name="Noirot C."/>
            <person name="O'Bleness M."/>
            <person name="Paule C.R."/>
            <person name="Poulain J."/>
            <person name="Prion F."/>
            <person name="Qin B."/>
            <person name="Qu C."/>
            <person name="Retzel E.F."/>
            <person name="Riddle C."/>
            <person name="Sallet E."/>
            <person name="Samain S."/>
            <person name="Samson N."/>
            <person name="Sanders I."/>
            <person name="Saurat O."/>
            <person name="Scarpelli C."/>
            <person name="Schiex T."/>
            <person name="Segurens B."/>
            <person name="Severin A.J."/>
            <person name="Sherrier D.J."/>
            <person name="Shi R."/>
            <person name="Sims S."/>
            <person name="Singer S.R."/>
            <person name="Sinharoy S."/>
            <person name="Sterck L."/>
            <person name="Viollet A."/>
            <person name="Wang B.B."/>
            <person name="Wang K."/>
            <person name="Wang M."/>
            <person name="Wang X."/>
            <person name="Warfsmann J."/>
            <person name="Weissenbach J."/>
            <person name="White D.D."/>
            <person name="White J.D."/>
            <person name="Wiley G.B."/>
            <person name="Wincker P."/>
            <person name="Xing Y."/>
            <person name="Yang L."/>
            <person name="Yao Z."/>
            <person name="Ying F."/>
            <person name="Zhai J."/>
            <person name="Zhou L."/>
            <person name="Zuber A."/>
            <person name="Denarie J."/>
            <person name="Dixon R.A."/>
            <person name="May G.D."/>
            <person name="Schwartz D.C."/>
            <person name="Rogers J."/>
            <person name="Quetier F."/>
            <person name="Town C.D."/>
            <person name="Roe B.A."/>
        </authorList>
    </citation>
    <scope>NUCLEOTIDE SEQUENCE [LARGE SCALE GENOMIC DNA]</scope>
    <source>
        <strain evidence="1">A17</strain>
        <strain evidence="2 3">cv. Jemalong A17</strain>
    </source>
</reference>
<evidence type="ECO:0000313" key="1">
    <source>
        <dbReference type="EMBL" id="KEH44341.1"/>
    </source>
</evidence>
<dbReference type="GO" id="GO:0005737">
    <property type="term" value="C:cytoplasm"/>
    <property type="evidence" value="ECO:0000318"/>
    <property type="project" value="GO_Central"/>
</dbReference>
<dbReference type="PANTHER" id="PTHR10745">
    <property type="entry name" value="GLYCYL-TRNA SYNTHETASE/DNA POLYMERASE SUBUNIT GAMMA-2"/>
    <property type="match status" value="1"/>
</dbReference>
<dbReference type="Proteomes" id="UP000002051">
    <property type="component" value="Unassembled WGS sequence"/>
</dbReference>
<dbReference type="Gene3D" id="3.30.930.10">
    <property type="entry name" value="Bira Bifunctional Protein, Domain 2"/>
    <property type="match status" value="1"/>
</dbReference>
<dbReference type="STRING" id="3880.A0A072VRQ1"/>
<dbReference type="GO" id="GO:0005739">
    <property type="term" value="C:mitochondrion"/>
    <property type="evidence" value="ECO:0000318"/>
    <property type="project" value="GO_Central"/>
</dbReference>
<dbReference type="EMBL" id="CM001217">
    <property type="protein sequence ID" value="KEH44341.1"/>
    <property type="molecule type" value="Genomic_DNA"/>
</dbReference>
<proteinExistence type="predicted"/>
<dbReference type="PANTHER" id="PTHR10745:SF0">
    <property type="entry name" value="GLYCINE--TRNA LIGASE"/>
    <property type="match status" value="1"/>
</dbReference>
<protein>
    <submittedName>
        <fullName evidence="1">Glycyl-tRNA synthetase, putative</fullName>
    </submittedName>
</protein>
<organism evidence="1 3">
    <name type="scientific">Medicago truncatula</name>
    <name type="common">Barrel medic</name>
    <name type="synonym">Medicago tribuloides</name>
    <dbReference type="NCBI Taxonomy" id="3880"/>
    <lineage>
        <taxon>Eukaryota</taxon>
        <taxon>Viridiplantae</taxon>
        <taxon>Streptophyta</taxon>
        <taxon>Embryophyta</taxon>
        <taxon>Tracheophyta</taxon>
        <taxon>Spermatophyta</taxon>
        <taxon>Magnoliopsida</taxon>
        <taxon>eudicotyledons</taxon>
        <taxon>Gunneridae</taxon>
        <taxon>Pentapetalae</taxon>
        <taxon>rosids</taxon>
        <taxon>fabids</taxon>
        <taxon>Fabales</taxon>
        <taxon>Fabaceae</taxon>
        <taxon>Papilionoideae</taxon>
        <taxon>50 kb inversion clade</taxon>
        <taxon>NPAAA clade</taxon>
        <taxon>Hologalegina</taxon>
        <taxon>IRL clade</taxon>
        <taxon>Trifolieae</taxon>
        <taxon>Medicago</taxon>
    </lineage>
</organism>
<name>A0A072VRQ1_MEDTR</name>
<reference evidence="1 3" key="2">
    <citation type="journal article" date="2014" name="BMC Genomics">
        <title>An improved genome release (version Mt4.0) for the model legume Medicago truncatula.</title>
        <authorList>
            <person name="Tang H."/>
            <person name="Krishnakumar V."/>
            <person name="Bidwell S."/>
            <person name="Rosen B."/>
            <person name="Chan A."/>
            <person name="Zhou S."/>
            <person name="Gentzbittel L."/>
            <person name="Childs K.L."/>
            <person name="Yandell M."/>
            <person name="Gundlach H."/>
            <person name="Mayer K.F."/>
            <person name="Schwartz D.C."/>
            <person name="Town C.D."/>
        </authorList>
    </citation>
    <scope>GENOME REANNOTATION</scope>
    <source>
        <strain evidence="1">A17</strain>
        <strain evidence="2 3">cv. Jemalong A17</strain>
    </source>
</reference>
<evidence type="ECO:0000313" key="3">
    <source>
        <dbReference type="Proteomes" id="UP000002051"/>
    </source>
</evidence>
<reference evidence="2" key="3">
    <citation type="submission" date="2015-04" db="UniProtKB">
        <authorList>
            <consortium name="EnsemblPlants"/>
        </authorList>
    </citation>
    <scope>IDENTIFICATION</scope>
    <source>
        <strain evidence="2">cv. Jemalong A17</strain>
    </source>
</reference>
<sequence>MDTKLESNLNAIFSTVNMYLESRVVNAINGDRSKGSVPSDAQIVAESSFRSISWRFRTRILKALCKKIDVGISSNSTTGELIGGNRECQPYHLLPKTEPIRFQLNIHLCSQTKSSRTCLIFKKWVVYVNSTLERRLFYIPSFKIYRGVAGFNDYGPPGCAVKSNVLSFWRQNDAEENEADNPDANLLTMSNENALENPIIESADSTKSDNRQGDNNQTVIETTPCSKLSGKRTVDIVGPKSLELNWGITQPTKHGK</sequence>
<dbReference type="GO" id="GO:0070150">
    <property type="term" value="P:mitochondrial glycyl-tRNA aminoacylation"/>
    <property type="evidence" value="ECO:0000318"/>
    <property type="project" value="GO_Central"/>
</dbReference>